<gene>
    <name evidence="2" type="ORF">CLV40_115114</name>
</gene>
<sequence length="325" mass="34918">MVSVSPHADVLDADHAAALDALPGVADKIRYACAWVDPPTTAGVRAWLAGHGVETKRSYASSVVSKWRRERGVGDTGNLVRLTPELLAELDALGRDPVEELATVEVPVGERASVAVVDEVPVVARVEAPVRERVEVVAERVAPVAESRVLRWVATAAWLVVVVVALGISWWSLFDYARSFAIPTPLAATVSLVFDAAALIVAGLAQRYASSAGSGAGPRLMMLVLLAGSIYLNWEHAASKGYGVQASIMFAAPAAIGIVLFELQMAWRSRVVRRARGRVAPPLPVIGAWRWVLHPVQNLMTLWIVGRAEGRADRAARLARIPRES</sequence>
<evidence type="ECO:0000256" key="1">
    <source>
        <dbReference type="SAM" id="Phobius"/>
    </source>
</evidence>
<comment type="caution">
    <text evidence="2">The sequence shown here is derived from an EMBL/GenBank/DDBJ whole genome shotgun (WGS) entry which is preliminary data.</text>
</comment>
<dbReference type="RefSeq" id="WP_104481356.1">
    <property type="nucleotide sequence ID" value="NZ_CP154825.1"/>
</dbReference>
<dbReference type="OrthoDB" id="4557746at2"/>
<evidence type="ECO:0000313" key="3">
    <source>
        <dbReference type="Proteomes" id="UP000239203"/>
    </source>
</evidence>
<reference evidence="2 3" key="1">
    <citation type="submission" date="2018-02" db="EMBL/GenBank/DDBJ databases">
        <title>Genomic Encyclopedia of Archaeal and Bacterial Type Strains, Phase II (KMG-II): from individual species to whole genera.</title>
        <authorList>
            <person name="Goeker M."/>
        </authorList>
    </citation>
    <scope>NUCLEOTIDE SEQUENCE [LARGE SCALE GENOMIC DNA]</scope>
    <source>
        <strain evidence="2 3">YU 961-1</strain>
    </source>
</reference>
<feature type="transmembrane region" description="Helical" evidence="1">
    <location>
        <begin position="149"/>
        <end position="174"/>
    </location>
</feature>
<dbReference type="InterPro" id="IPR021235">
    <property type="entry name" value="DUF2637"/>
</dbReference>
<feature type="transmembrane region" description="Helical" evidence="1">
    <location>
        <begin position="216"/>
        <end position="234"/>
    </location>
</feature>
<feature type="transmembrane region" description="Helical" evidence="1">
    <location>
        <begin position="246"/>
        <end position="267"/>
    </location>
</feature>
<organism evidence="2 3">
    <name type="scientific">Actinokineospora auranticolor</name>
    <dbReference type="NCBI Taxonomy" id="155976"/>
    <lineage>
        <taxon>Bacteria</taxon>
        <taxon>Bacillati</taxon>
        <taxon>Actinomycetota</taxon>
        <taxon>Actinomycetes</taxon>
        <taxon>Pseudonocardiales</taxon>
        <taxon>Pseudonocardiaceae</taxon>
        <taxon>Actinokineospora</taxon>
    </lineage>
</organism>
<keyword evidence="1" id="KW-1133">Transmembrane helix</keyword>
<dbReference type="Proteomes" id="UP000239203">
    <property type="component" value="Unassembled WGS sequence"/>
</dbReference>
<keyword evidence="3" id="KW-1185">Reference proteome</keyword>
<name>A0A2S6GJ76_9PSEU</name>
<keyword evidence="1" id="KW-0472">Membrane</keyword>
<feature type="transmembrane region" description="Helical" evidence="1">
    <location>
        <begin position="180"/>
        <end position="204"/>
    </location>
</feature>
<evidence type="ECO:0000313" key="2">
    <source>
        <dbReference type="EMBL" id="PPK65267.1"/>
    </source>
</evidence>
<protein>
    <submittedName>
        <fullName evidence="2">Uncharacterized protein DUF2637</fullName>
    </submittedName>
</protein>
<dbReference type="AlphaFoldDB" id="A0A2S6GJ76"/>
<dbReference type="EMBL" id="PTIX01000015">
    <property type="protein sequence ID" value="PPK65267.1"/>
    <property type="molecule type" value="Genomic_DNA"/>
</dbReference>
<accession>A0A2S6GJ76</accession>
<keyword evidence="1" id="KW-0812">Transmembrane</keyword>
<proteinExistence type="predicted"/>
<dbReference type="Pfam" id="PF10935">
    <property type="entry name" value="DUF2637"/>
    <property type="match status" value="1"/>
</dbReference>